<keyword evidence="2" id="KW-1185">Reference proteome</keyword>
<protein>
    <submittedName>
        <fullName evidence="1">Uncharacterized protein</fullName>
    </submittedName>
</protein>
<accession>A0A9J6DCK1</accession>
<reference evidence="1" key="1">
    <citation type="journal article" date="2020" name="Cell">
        <title>Large-Scale Comparative Analyses of Tick Genomes Elucidate Their Genetic Diversity and Vector Capacities.</title>
        <authorList>
            <consortium name="Tick Genome and Microbiome Consortium (TIGMIC)"/>
            <person name="Jia N."/>
            <person name="Wang J."/>
            <person name="Shi W."/>
            <person name="Du L."/>
            <person name="Sun Y."/>
            <person name="Zhan W."/>
            <person name="Jiang J.F."/>
            <person name="Wang Q."/>
            <person name="Zhang B."/>
            <person name="Ji P."/>
            <person name="Bell-Sakyi L."/>
            <person name="Cui X.M."/>
            <person name="Yuan T.T."/>
            <person name="Jiang B.G."/>
            <person name="Yang W.F."/>
            <person name="Lam T.T."/>
            <person name="Chang Q.C."/>
            <person name="Ding S.J."/>
            <person name="Wang X.J."/>
            <person name="Zhu J.G."/>
            <person name="Ruan X.D."/>
            <person name="Zhao L."/>
            <person name="Wei J.T."/>
            <person name="Ye R.Z."/>
            <person name="Que T.C."/>
            <person name="Du C.H."/>
            <person name="Zhou Y.H."/>
            <person name="Cheng J.X."/>
            <person name="Dai P.F."/>
            <person name="Guo W.B."/>
            <person name="Han X.H."/>
            <person name="Huang E.J."/>
            <person name="Li L.F."/>
            <person name="Wei W."/>
            <person name="Gao Y.C."/>
            <person name="Liu J.Z."/>
            <person name="Shao H.Z."/>
            <person name="Wang X."/>
            <person name="Wang C.C."/>
            <person name="Yang T.C."/>
            <person name="Huo Q.B."/>
            <person name="Li W."/>
            <person name="Chen H.Y."/>
            <person name="Chen S.E."/>
            <person name="Zhou L.G."/>
            <person name="Ni X.B."/>
            <person name="Tian J.H."/>
            <person name="Sheng Y."/>
            <person name="Liu T."/>
            <person name="Pan Y.S."/>
            <person name="Xia L.Y."/>
            <person name="Li J."/>
            <person name="Zhao F."/>
            <person name="Cao W.C."/>
        </authorList>
    </citation>
    <scope>NUCLEOTIDE SEQUENCE</scope>
    <source>
        <strain evidence="1">Rmic-2018</strain>
    </source>
</reference>
<proteinExistence type="predicted"/>
<dbReference type="Proteomes" id="UP000821866">
    <property type="component" value="Chromosome 8"/>
</dbReference>
<organism evidence="1 2">
    <name type="scientific">Rhipicephalus microplus</name>
    <name type="common">Cattle tick</name>
    <name type="synonym">Boophilus microplus</name>
    <dbReference type="NCBI Taxonomy" id="6941"/>
    <lineage>
        <taxon>Eukaryota</taxon>
        <taxon>Metazoa</taxon>
        <taxon>Ecdysozoa</taxon>
        <taxon>Arthropoda</taxon>
        <taxon>Chelicerata</taxon>
        <taxon>Arachnida</taxon>
        <taxon>Acari</taxon>
        <taxon>Parasitiformes</taxon>
        <taxon>Ixodida</taxon>
        <taxon>Ixodoidea</taxon>
        <taxon>Ixodidae</taxon>
        <taxon>Rhipicephalinae</taxon>
        <taxon>Rhipicephalus</taxon>
        <taxon>Boophilus</taxon>
    </lineage>
</organism>
<comment type="caution">
    <text evidence="1">The sequence shown here is derived from an EMBL/GenBank/DDBJ whole genome shotgun (WGS) entry which is preliminary data.</text>
</comment>
<evidence type="ECO:0000313" key="1">
    <source>
        <dbReference type="EMBL" id="KAH8019892.1"/>
    </source>
</evidence>
<sequence length="122" mass="13653">MRAAERSLRNLTDNAESTIVPPSEDAHSVLTTAFGCDHMGYRRDAGRCRTKHETNLQQASASQRCCAFYVLSECLKLASRYSDCPQAYAMAELKELRDASRLTPDQCQGGREQCGDALKRQY</sequence>
<reference evidence="1" key="2">
    <citation type="submission" date="2021-09" db="EMBL/GenBank/DDBJ databases">
        <authorList>
            <person name="Jia N."/>
            <person name="Wang J."/>
            <person name="Shi W."/>
            <person name="Du L."/>
            <person name="Sun Y."/>
            <person name="Zhan W."/>
            <person name="Jiang J."/>
            <person name="Wang Q."/>
            <person name="Zhang B."/>
            <person name="Ji P."/>
            <person name="Sakyi L.B."/>
            <person name="Cui X."/>
            <person name="Yuan T."/>
            <person name="Jiang B."/>
            <person name="Yang W."/>
            <person name="Lam T.T.-Y."/>
            <person name="Chang Q."/>
            <person name="Ding S."/>
            <person name="Wang X."/>
            <person name="Zhu J."/>
            <person name="Ruan X."/>
            <person name="Zhao L."/>
            <person name="Wei J."/>
            <person name="Que T."/>
            <person name="Du C."/>
            <person name="Cheng J."/>
            <person name="Dai P."/>
            <person name="Han X."/>
            <person name="Huang E."/>
            <person name="Gao Y."/>
            <person name="Liu J."/>
            <person name="Shao H."/>
            <person name="Ye R."/>
            <person name="Li L."/>
            <person name="Wei W."/>
            <person name="Wang X."/>
            <person name="Wang C."/>
            <person name="Huo Q."/>
            <person name="Li W."/>
            <person name="Guo W."/>
            <person name="Chen H."/>
            <person name="Chen S."/>
            <person name="Zhou L."/>
            <person name="Zhou L."/>
            <person name="Ni X."/>
            <person name="Tian J."/>
            <person name="Zhou Y."/>
            <person name="Sheng Y."/>
            <person name="Liu T."/>
            <person name="Pan Y."/>
            <person name="Xia L."/>
            <person name="Li J."/>
            <person name="Zhao F."/>
            <person name="Cao W."/>
        </authorList>
    </citation>
    <scope>NUCLEOTIDE SEQUENCE</scope>
    <source>
        <strain evidence="1">Rmic-2018</strain>
        <tissue evidence="1">Larvae</tissue>
    </source>
</reference>
<dbReference type="EMBL" id="JABSTU010000010">
    <property type="protein sequence ID" value="KAH8019892.1"/>
    <property type="molecule type" value="Genomic_DNA"/>
</dbReference>
<name>A0A9J6DCK1_RHIMP</name>
<gene>
    <name evidence="1" type="ORF">HPB51_023175</name>
</gene>
<dbReference type="AlphaFoldDB" id="A0A9J6DCK1"/>
<evidence type="ECO:0000313" key="2">
    <source>
        <dbReference type="Proteomes" id="UP000821866"/>
    </source>
</evidence>